<protein>
    <submittedName>
        <fullName evidence="1">Uncharacterized protein</fullName>
    </submittedName>
</protein>
<evidence type="ECO:0000313" key="1">
    <source>
        <dbReference type="EMBL" id="JAD59686.1"/>
    </source>
</evidence>
<dbReference type="EMBL" id="GBRH01238209">
    <property type="protein sequence ID" value="JAD59686.1"/>
    <property type="molecule type" value="Transcribed_RNA"/>
</dbReference>
<accession>A0A0A9B8N8</accession>
<reference evidence="1" key="1">
    <citation type="submission" date="2014-09" db="EMBL/GenBank/DDBJ databases">
        <authorList>
            <person name="Magalhaes I.L.F."/>
            <person name="Oliveira U."/>
            <person name="Santos F.R."/>
            <person name="Vidigal T.H.D.A."/>
            <person name="Brescovit A.D."/>
            <person name="Santos A.J."/>
        </authorList>
    </citation>
    <scope>NUCLEOTIDE SEQUENCE</scope>
    <source>
        <tissue evidence="1">Shoot tissue taken approximately 20 cm above the soil surface</tissue>
    </source>
</reference>
<dbReference type="AlphaFoldDB" id="A0A0A9B8N8"/>
<reference evidence="1" key="2">
    <citation type="journal article" date="2015" name="Data Brief">
        <title>Shoot transcriptome of the giant reed, Arundo donax.</title>
        <authorList>
            <person name="Barrero R.A."/>
            <person name="Guerrero F.D."/>
            <person name="Moolhuijzen P."/>
            <person name="Goolsby J.A."/>
            <person name="Tidwell J."/>
            <person name="Bellgard S.E."/>
            <person name="Bellgard M.I."/>
        </authorList>
    </citation>
    <scope>NUCLEOTIDE SEQUENCE</scope>
    <source>
        <tissue evidence="1">Shoot tissue taken approximately 20 cm above the soil surface</tissue>
    </source>
</reference>
<proteinExistence type="predicted"/>
<organism evidence="1">
    <name type="scientific">Arundo donax</name>
    <name type="common">Giant reed</name>
    <name type="synonym">Donax arundinaceus</name>
    <dbReference type="NCBI Taxonomy" id="35708"/>
    <lineage>
        <taxon>Eukaryota</taxon>
        <taxon>Viridiplantae</taxon>
        <taxon>Streptophyta</taxon>
        <taxon>Embryophyta</taxon>
        <taxon>Tracheophyta</taxon>
        <taxon>Spermatophyta</taxon>
        <taxon>Magnoliopsida</taxon>
        <taxon>Liliopsida</taxon>
        <taxon>Poales</taxon>
        <taxon>Poaceae</taxon>
        <taxon>PACMAD clade</taxon>
        <taxon>Arundinoideae</taxon>
        <taxon>Arundineae</taxon>
        <taxon>Arundo</taxon>
    </lineage>
</organism>
<name>A0A0A9B8N8_ARUDO</name>
<sequence>MLRAISYEARLCYLAREKGPSPMIQLG</sequence>